<dbReference type="RefSeq" id="WP_135760779.1">
    <property type="nucleotide sequence ID" value="NZ_RQHW01000043.1"/>
</dbReference>
<name>A0A4R9LZC7_9LEPT</name>
<accession>A0A4R9LZC7</accession>
<evidence type="ECO:0000313" key="1">
    <source>
        <dbReference type="EMBL" id="TGN18845.1"/>
    </source>
</evidence>
<dbReference type="Proteomes" id="UP000298058">
    <property type="component" value="Unassembled WGS sequence"/>
</dbReference>
<reference evidence="1" key="1">
    <citation type="journal article" date="2019" name="PLoS Negl. Trop. Dis.">
        <title>Revisiting the worldwide diversity of Leptospira species in the environment.</title>
        <authorList>
            <person name="Vincent A.T."/>
            <person name="Schiettekatte O."/>
            <person name="Bourhy P."/>
            <person name="Veyrier F.J."/>
            <person name="Picardeau M."/>
        </authorList>
    </citation>
    <scope>NUCLEOTIDE SEQUENCE [LARGE SCALE GENOMIC DNA]</scope>
    <source>
        <strain evidence="1">201300427</strain>
    </source>
</reference>
<keyword evidence="2" id="KW-1185">Reference proteome</keyword>
<dbReference type="AlphaFoldDB" id="A0A4R9LZC7"/>
<proteinExistence type="predicted"/>
<sequence>MKYINFKNYNGICWWSGNIADSREHKYKKSDFIRHFGTPPYGSISDPALVKDGKTKAVNGPKADILKFKKNINAKYNNEISQPFDFAYSKFIEYFEENQKTILRNQRIDFSTIFENPLADKLNLIRYIVKHIGCRLSDNNIEVDRSLIDFLNGKDTLDHLCITFHISLDRHVFLKEAESPYLGLSPLDMIVNENDNSLIHHVYGNFSLGILDFFYIYSKNINNSEYPGLHNYFKYPWIVLTPIYINQKTLSSLEPELKDIKKAEFDKDNYLSFFFNSKNYFSWYDSH</sequence>
<evidence type="ECO:0000313" key="2">
    <source>
        <dbReference type="Proteomes" id="UP000298058"/>
    </source>
</evidence>
<gene>
    <name evidence="1" type="ORF">EHS15_11770</name>
</gene>
<organism evidence="1 2">
    <name type="scientific">Leptospira idonii</name>
    <dbReference type="NCBI Taxonomy" id="1193500"/>
    <lineage>
        <taxon>Bacteria</taxon>
        <taxon>Pseudomonadati</taxon>
        <taxon>Spirochaetota</taxon>
        <taxon>Spirochaetia</taxon>
        <taxon>Leptospirales</taxon>
        <taxon>Leptospiraceae</taxon>
        <taxon>Leptospira</taxon>
    </lineage>
</organism>
<dbReference type="OrthoDB" id="4427540at2"/>
<comment type="caution">
    <text evidence="1">The sequence shown here is derived from an EMBL/GenBank/DDBJ whole genome shotgun (WGS) entry which is preliminary data.</text>
</comment>
<protein>
    <submittedName>
        <fullName evidence="1">Uncharacterized protein</fullName>
    </submittedName>
</protein>
<dbReference type="EMBL" id="RQHW01000043">
    <property type="protein sequence ID" value="TGN18845.1"/>
    <property type="molecule type" value="Genomic_DNA"/>
</dbReference>